<organism evidence="4 5">
    <name type="scientific">Nocardioides humilatus</name>
    <dbReference type="NCBI Taxonomy" id="2607660"/>
    <lineage>
        <taxon>Bacteria</taxon>
        <taxon>Bacillati</taxon>
        <taxon>Actinomycetota</taxon>
        <taxon>Actinomycetes</taxon>
        <taxon>Propionibacteriales</taxon>
        <taxon>Nocardioidaceae</taxon>
        <taxon>Nocardioides</taxon>
    </lineage>
</organism>
<protein>
    <submittedName>
        <fullName evidence="4">DUF4011 domain-containing protein</fullName>
    </submittedName>
</protein>
<dbReference type="SUPFAM" id="SSF52540">
    <property type="entry name" value="P-loop containing nucleoside triphosphate hydrolases"/>
    <property type="match status" value="1"/>
</dbReference>
<dbReference type="InterPro" id="IPR027417">
    <property type="entry name" value="P-loop_NTPase"/>
</dbReference>
<feature type="compositionally biased region" description="Pro residues" evidence="1">
    <location>
        <begin position="2315"/>
        <end position="2325"/>
    </location>
</feature>
<dbReference type="Gene3D" id="3.40.50.300">
    <property type="entry name" value="P-loop containing nucleotide triphosphate hydrolases"/>
    <property type="match status" value="3"/>
</dbReference>
<feature type="compositionally biased region" description="Basic and acidic residues" evidence="1">
    <location>
        <begin position="2093"/>
        <end position="2109"/>
    </location>
</feature>
<feature type="region of interest" description="Disordered" evidence="1">
    <location>
        <begin position="2598"/>
        <end position="2620"/>
    </location>
</feature>
<comment type="caution">
    <text evidence="4">The sequence shown here is derived from an EMBL/GenBank/DDBJ whole genome shotgun (WGS) entry which is preliminary data.</text>
</comment>
<feature type="compositionally biased region" description="Polar residues" evidence="1">
    <location>
        <begin position="2041"/>
        <end position="2051"/>
    </location>
</feature>
<feature type="region of interest" description="Disordered" evidence="1">
    <location>
        <begin position="2289"/>
        <end position="2339"/>
    </location>
</feature>
<dbReference type="Pfam" id="PF13087">
    <property type="entry name" value="AAA_12"/>
    <property type="match status" value="1"/>
</dbReference>
<gene>
    <name evidence="4" type="ORF">F0U44_12180</name>
</gene>
<dbReference type="InterPro" id="IPR025103">
    <property type="entry name" value="DUF4011"/>
</dbReference>
<reference evidence="4 5" key="2">
    <citation type="submission" date="2019-09" db="EMBL/GenBank/DDBJ databases">
        <authorList>
            <person name="Jin C."/>
        </authorList>
    </citation>
    <scope>NUCLEOTIDE SEQUENCE [LARGE SCALE GENOMIC DNA]</scope>
    <source>
        <strain evidence="4 5">BN130099</strain>
    </source>
</reference>
<feature type="compositionally biased region" description="Low complexity" evidence="1">
    <location>
        <begin position="2110"/>
        <end position="2119"/>
    </location>
</feature>
<evidence type="ECO:0000256" key="1">
    <source>
        <dbReference type="SAM" id="MobiDB-lite"/>
    </source>
</evidence>
<name>A0A5B1LEY9_9ACTN</name>
<dbReference type="InterPro" id="IPR041679">
    <property type="entry name" value="DNA2/NAM7-like_C"/>
</dbReference>
<feature type="domain" description="DNA2/NAM7 helicase-like C-terminal" evidence="2">
    <location>
        <begin position="1640"/>
        <end position="1852"/>
    </location>
</feature>
<dbReference type="PANTHER" id="PTHR10887">
    <property type="entry name" value="DNA2/NAM7 HELICASE FAMILY"/>
    <property type="match status" value="1"/>
</dbReference>
<evidence type="ECO:0000313" key="4">
    <source>
        <dbReference type="EMBL" id="KAA1419202.1"/>
    </source>
</evidence>
<feature type="domain" description="Restriction endonuclease type II-like" evidence="3">
    <location>
        <begin position="1904"/>
        <end position="2000"/>
    </location>
</feature>
<dbReference type="InterPro" id="IPR049468">
    <property type="entry name" value="Restrct_endonuc-II-like_dom"/>
</dbReference>
<accession>A0A5B1LEY9</accession>
<proteinExistence type="predicted"/>
<dbReference type="CDD" id="cd18808">
    <property type="entry name" value="SF1_C_Upf1"/>
    <property type="match status" value="1"/>
</dbReference>
<evidence type="ECO:0000313" key="5">
    <source>
        <dbReference type="Proteomes" id="UP000325003"/>
    </source>
</evidence>
<evidence type="ECO:0000259" key="2">
    <source>
        <dbReference type="Pfam" id="PF13087"/>
    </source>
</evidence>
<evidence type="ECO:0000259" key="3">
    <source>
        <dbReference type="Pfam" id="PF18741"/>
    </source>
</evidence>
<reference evidence="4 5" key="1">
    <citation type="submission" date="2019-09" db="EMBL/GenBank/DDBJ databases">
        <title>Nocardioides panacisoli sp. nov., isolated from the soil of a ginseng field.</title>
        <authorList>
            <person name="Cho C."/>
        </authorList>
    </citation>
    <scope>NUCLEOTIDE SEQUENCE [LARGE SCALE GENOMIC DNA]</scope>
    <source>
        <strain evidence="4 5">BN130099</strain>
    </source>
</reference>
<dbReference type="Pfam" id="PF18741">
    <property type="entry name" value="MTES_1575"/>
    <property type="match status" value="1"/>
</dbReference>
<dbReference type="InterPro" id="IPR045055">
    <property type="entry name" value="DNA2/NAM7-like"/>
</dbReference>
<dbReference type="Proteomes" id="UP000325003">
    <property type="component" value="Unassembled WGS sequence"/>
</dbReference>
<dbReference type="EMBL" id="VUJV01000003">
    <property type="protein sequence ID" value="KAA1419202.1"/>
    <property type="molecule type" value="Genomic_DNA"/>
</dbReference>
<sequence length="2620" mass="285722">MSDDVTSDPHVTLHPIVSELAEALARDAGSRAEIVRGDNHNWLAIEETSSMMTFVEAEGAELRVVPFVGDAETIRALSFITEIRHSWLDGEYELVADVSALSSYADRGHIIDLMHSALDYWTRLADAPTPTPVPAPVVDESIEAHETTEVDFSEEEIEVPADEMTATDVRTVEAHMRADISDQWSWASSAARIPQISDLTVAVAESIEHARISVVVRDADVQFGTKLAFEGPLDAGTSVLGSVHVPLSARVMSQVDERQGAECVITLEDVASDRVLARYDEELDIQPRDLWFRQGDPRRSEQRARMVARYNELRALLREDSERADGDEIGAELDWLARVVNDQDSRSDLLSQSLLASFVRPNHPEIAVLARESADTRGRIAGEASFHDFQMPERDAEQRHAVSTSVEGSITAIYETLRSRKIAYSNPPPGWDYTREGQRIRDHGVVANGGLGTCMDTTVLTAAVIEHVGLNPVLVLIPGHIFIGYWRLDPSKSGQGGSPDWYPRSPVVQDRSRIRNLVEAGYLGLIETTALTVATNSSPSDAREEARQLRFASGIHANDVTLIDVAAARREGVSALPAVNERADGVTEIYEYRAGQPAVVTEVDEKVIDSESRQRHVDNHPARYRTWKSSLFSLNATNALLNLGSNARVQPLVLPPEGLGVLEDMLNQDVSFSLMSGYDIPEILAARDHKNALQLLESGNVDDRKELLAQLHERRIYVQRIGRSGGQMTALGPSTFVKEIRSIAHNAKTAREERGMNPLFLCLGLFRWEYKPNVFAEAPLILVPVNIGVARGRQEVTLSLDTSQQTTPNAALIEWLRREHGLSIPGLVEPLADRAGIDVDAVIAEVRNAVIGRQLSTRVEVISEARLATLDLSSFRMWQDLNVNADHFFERPLVKHLVHTPTETFEDPAVEAADGAALDESFEDELEKLEAPIPADSTQKRAVLWARQGRTFVLQGPPGTGKSQTITNMVAECLLTGLRVLFVAEKGTALAVVQRRLDAIGLGPFTLNLHHEGSNAAEVRAQLKRALTASVNPDNLAMESARRQLRNARFELTQYPQQLHKPNAAGLSAYGAHDELLVLQNGPTMPIPTTLVAHNPEQVEALKDLFESLQRWTTAAGVRPDHPWRLAGAGNGDPFDLERVSSAVRGILTGIEWSASLSGALREALDSVTRPAQLNTLVAAANPAFPSGDELAAVLDSSWPARAAETATACERTVEGWTAKLHGFATDVLGLDLRGVATQFDAATASGFMGRKGRQTAAIAALAAVAPPGLDLNPANAGAILADLVAVKDAGEHVRTSLAATPGLSRTVPVNAFVPGALAAARARVEELTQATATLRDGGDWTHDVHDLARAGHLAGKAEALSEYADSWGNLWDELAIQEADFEIWRNGAMLASAVRRVEEIWRRDVDYERLVPLQRWCTLVRKLEPLRSAGLDQARVELLEGSLPAYTAEDALARGVARASLAERIGAEGLDRFDAVAHDQRVSAYSDSQAEVRKQWVTDGPSRIMARRGGGGLGSRTGGLARELEKTTRKLGTRPILRKYGEAVQELTPLVLCSPSSVVDLIEPGVMEFDLVIFDEASQITVPEAVGALGRARAAIVVGDSKQMPPTRKVGGGSADDDEIDDPDAEEIVEDQESILSECELARVPTLSLNWHYRSQDEALIAFSNRTYYRGDLSSFPTPTLLSSETGLEFRPVHWPENGDKGMYLRAGATKVDLGNGVVAGSNTNPFEAVEIVKYVHELVHASPNLPSVGIVTFNEQQRQLIADLLHSSDDPKVADVLDESKMGRGEALFVKALEQVQGDERDTVVFSIAFSKQANGKVPTNFGPLSNAGGERRLNVAVTRARRKNVVFCSFNPASNELDVSGSTYQGPKDLKQFLMDAQASGAQGEEVETAHRIAIRDRHRDDIAAALQDAGLHVMSDVGLSNFRLDLVLARPENPRRPILPVLLDGESWKKRNTVSDRDVLPVEVLENLMGWPTVARIWWPMWLQNRDEVIGRILAEVDRAEAALEGGGAEPAPVVQPDALATSRPAVVERESGDESLMSTAASSTQPYDAEAEAVPSPADVAASESAFEPPNSAEPAQGPAIANGAQRAEPDVSDVHDSEVDERPSGGSHSAADGAGLVSEFAPAHTNVVGARALLDALPARAAAATVREQLLDVIETEGPIELARLTRIVARRFGLNAVRAARADDIARLVPRGQLKKGRLGSFAWPANLDPAEWTGFRYVDADATRSLDEIAPEEIANAMLAVQAEYPGASGEDTLRRTAELFGILRLGANVRSRLEAVYKKHPSEPPAVAEPPVGHDHAPPADIVRPPLAPPPRPPVPATHSTPDVSVARPPDPIVEQLAREAETIRPDLSRVEDYLYYDYSRDRELGRDLKRLVDELVMDPDYDGRNPSPVADSRTAHLSAEDAESVAYAAPMVWRETVGKALDRVTKKLVTHLAADPEFDPLPWEADISDFVARRMTGTRPGLVGLVQQQLNQYAYENGLIAKVEEELQREARTALSAMAPIDRDIYGFTSRNAKRLQLAEAYISHVKESRQRFVVYWMSRFEAEESGLEREARYATAARRLAAQGQTRAAISRLLGVSTSIMDRIERENRKDVPLSPDDPILTDLAPSLR</sequence>
<keyword evidence="5" id="KW-1185">Reference proteome</keyword>
<dbReference type="InterPro" id="IPR047187">
    <property type="entry name" value="SF1_C_Upf1"/>
</dbReference>
<dbReference type="Pfam" id="PF13195">
    <property type="entry name" value="DUF4011"/>
    <property type="match status" value="1"/>
</dbReference>
<dbReference type="RefSeq" id="WP_149728537.1">
    <property type="nucleotide sequence ID" value="NZ_VUJV01000003.1"/>
</dbReference>
<feature type="region of interest" description="Disordered" evidence="1">
    <location>
        <begin position="2009"/>
        <end position="2119"/>
    </location>
</feature>